<keyword evidence="1" id="KW-1133">Transmembrane helix</keyword>
<evidence type="ECO:0000256" key="1">
    <source>
        <dbReference type="SAM" id="Phobius"/>
    </source>
</evidence>
<name>A0A4R4NSX0_9ACTN</name>
<evidence type="ECO:0000313" key="3">
    <source>
        <dbReference type="Proteomes" id="UP000295431"/>
    </source>
</evidence>
<gene>
    <name evidence="2" type="ORF">E1284_23370</name>
</gene>
<keyword evidence="1" id="KW-0812">Transmembrane</keyword>
<dbReference type="EMBL" id="SMJW01000127">
    <property type="protein sequence ID" value="TDC12469.1"/>
    <property type="molecule type" value="Genomic_DNA"/>
</dbReference>
<comment type="caution">
    <text evidence="2">The sequence shown here is derived from an EMBL/GenBank/DDBJ whole genome shotgun (WGS) entry which is preliminary data.</text>
</comment>
<dbReference type="InterPro" id="IPR039708">
    <property type="entry name" value="MT1774/Rv1733c-like"/>
</dbReference>
<accession>A0A4R4NSX0</accession>
<sequence length="188" mass="20373">MGTLGRVRRRFGFDRNDLRRAVDRRQWAVGAGAAVLFAGLAPPASAALAAQAYRHGVEAELAQAANHRIDARVTGLNRQDGPGLRHAYAELSWTSPDGRPRTAIVPADPSVQPGMRREIWVDGSGALARAPHTRTDTIATTAVAGVVAAAAIGLPLLALYLLTRRRGDRRREAMWDESWAALAHREIF</sequence>
<dbReference type="Proteomes" id="UP000295431">
    <property type="component" value="Unassembled WGS sequence"/>
</dbReference>
<reference evidence="2 3" key="1">
    <citation type="submission" date="2019-03" db="EMBL/GenBank/DDBJ databases">
        <title>Draft genome sequences of novel Actinobacteria.</title>
        <authorList>
            <person name="Sahin N."/>
            <person name="Ay H."/>
            <person name="Saygin H."/>
        </authorList>
    </citation>
    <scope>NUCLEOTIDE SEQUENCE [LARGE SCALE GENOMIC DNA]</scope>
    <source>
        <strain evidence="2 3">DSM 45347</strain>
    </source>
</reference>
<dbReference type="PANTHER" id="PTHR42305:SF1">
    <property type="entry name" value="MEMBRANE PROTEIN RV1733C-RELATED"/>
    <property type="match status" value="1"/>
</dbReference>
<dbReference type="AlphaFoldDB" id="A0A4R4NSX0"/>
<feature type="transmembrane region" description="Helical" evidence="1">
    <location>
        <begin position="138"/>
        <end position="162"/>
    </location>
</feature>
<protein>
    <submittedName>
        <fullName evidence="2">Uncharacterized protein</fullName>
    </submittedName>
</protein>
<keyword evidence="1" id="KW-0472">Membrane</keyword>
<keyword evidence="3" id="KW-1185">Reference proteome</keyword>
<evidence type="ECO:0000313" key="2">
    <source>
        <dbReference type="EMBL" id="TDC12469.1"/>
    </source>
</evidence>
<dbReference type="RefSeq" id="WP_131942270.1">
    <property type="nucleotide sequence ID" value="NZ_BAAAMX010000029.1"/>
</dbReference>
<dbReference type="PANTHER" id="PTHR42305">
    <property type="entry name" value="MEMBRANE PROTEIN RV1733C-RELATED"/>
    <property type="match status" value="1"/>
</dbReference>
<proteinExistence type="predicted"/>
<dbReference type="OrthoDB" id="3542690at2"/>
<organism evidence="2 3">
    <name type="scientific">Actinomadura bangladeshensis</name>
    <dbReference type="NCBI Taxonomy" id="453573"/>
    <lineage>
        <taxon>Bacteria</taxon>
        <taxon>Bacillati</taxon>
        <taxon>Actinomycetota</taxon>
        <taxon>Actinomycetes</taxon>
        <taxon>Streptosporangiales</taxon>
        <taxon>Thermomonosporaceae</taxon>
        <taxon>Actinomadura</taxon>
    </lineage>
</organism>